<feature type="compositionally biased region" description="Basic and acidic residues" evidence="3">
    <location>
        <begin position="398"/>
        <end position="408"/>
    </location>
</feature>
<dbReference type="GO" id="GO:0000785">
    <property type="term" value="C:chromatin"/>
    <property type="evidence" value="ECO:0007669"/>
    <property type="project" value="TreeGrafter"/>
</dbReference>
<organism evidence="4 5">
    <name type="scientific">Talaromyces pinophilus</name>
    <name type="common">Penicillium pinophilum</name>
    <dbReference type="NCBI Taxonomy" id="128442"/>
    <lineage>
        <taxon>Eukaryota</taxon>
        <taxon>Fungi</taxon>
        <taxon>Dikarya</taxon>
        <taxon>Ascomycota</taxon>
        <taxon>Pezizomycotina</taxon>
        <taxon>Eurotiomycetes</taxon>
        <taxon>Eurotiomycetidae</taxon>
        <taxon>Eurotiales</taxon>
        <taxon>Trichocomaceae</taxon>
        <taxon>Talaromyces</taxon>
        <taxon>Talaromyces sect. Talaromyces</taxon>
    </lineage>
</organism>
<comment type="similarity">
    <text evidence="1">Belongs to the DCC1 family.</text>
</comment>
<dbReference type="InterPro" id="IPR019128">
    <property type="entry name" value="Dcc1"/>
</dbReference>
<dbReference type="Proteomes" id="UP000053095">
    <property type="component" value="Unassembled WGS sequence"/>
</dbReference>
<proteinExistence type="inferred from homology"/>
<reference evidence="5" key="1">
    <citation type="journal article" date="2015" name="Genome Announc.">
        <title>Draft genome sequence of Talaromyces cellulolyticus strain Y-94, a source of lignocellulosic biomass-degrading enzymes.</title>
        <authorList>
            <person name="Fujii T."/>
            <person name="Koike H."/>
            <person name="Sawayama S."/>
            <person name="Yano S."/>
            <person name="Inoue H."/>
        </authorList>
    </citation>
    <scope>NUCLEOTIDE SEQUENCE [LARGE SCALE GENOMIC DNA]</scope>
    <source>
        <strain evidence="5">Y-94</strain>
    </source>
</reference>
<feature type="compositionally biased region" description="Basic and acidic residues" evidence="3">
    <location>
        <begin position="372"/>
        <end position="384"/>
    </location>
</feature>
<sequence length="408" mass="45728">MSTQAARSIRFTHSSPQQAFRLIELTPDLLELISSPNAPTLYLKSPATDDPSTTENNSTAYVNLCTPTKTFRIRQVQSSNSIHIIKPSDGQNDMIPLIKTQKDGGDDTGIAPETVTAIAKCGSTLELQGLSNEESFAAAKGMLVRVLRVWDEGMTFENDDEDVDMDGSDETELATKRTRLVKKAVIDDLPFADLQCEKAWIELCAFVPENHKSPSGERPAFRPSAGVKLGIWKRILEGCILHSIDVEKQFLVRDLWKAVLGDEDDEDREKTVSRSLFDAIVRRLAERTSENGVEGDSELKWSNMDKDVCIKWIGETYLEATAPTEKRAIGRSEFLNAWKDLLPETWRNEASLSNLPEASYKHPDPVSIHFVPESEREKAKEEAQHAAGSGAKVKNSRNWHERFKSQRK</sequence>
<dbReference type="PANTHER" id="PTHR13395:SF6">
    <property type="entry name" value="SISTER CHROMATID COHESION PROTEIN DCC1"/>
    <property type="match status" value="1"/>
</dbReference>
<evidence type="ECO:0000256" key="1">
    <source>
        <dbReference type="ARBA" id="ARBA00007017"/>
    </source>
</evidence>
<dbReference type="GO" id="GO:0034088">
    <property type="term" value="P:maintenance of mitotic sister chromatid cohesion"/>
    <property type="evidence" value="ECO:0007669"/>
    <property type="project" value="TreeGrafter"/>
</dbReference>
<keyword evidence="5" id="KW-1185">Reference proteome</keyword>
<dbReference type="Pfam" id="PF09724">
    <property type="entry name" value="Dcc1"/>
    <property type="match status" value="1"/>
</dbReference>
<accession>A0A510NV01</accession>
<evidence type="ECO:0000256" key="3">
    <source>
        <dbReference type="SAM" id="MobiDB-lite"/>
    </source>
</evidence>
<dbReference type="PANTHER" id="PTHR13395">
    <property type="entry name" value="SISTER CHROMATID COHESION PROTEIN DCC1-RELATED"/>
    <property type="match status" value="1"/>
</dbReference>
<keyword evidence="2" id="KW-0235">DNA replication</keyword>
<dbReference type="GO" id="GO:0000775">
    <property type="term" value="C:chromosome, centromeric region"/>
    <property type="evidence" value="ECO:0007669"/>
    <property type="project" value="TreeGrafter"/>
</dbReference>
<dbReference type="AlphaFoldDB" id="A0A510NV01"/>
<dbReference type="GO" id="GO:0006260">
    <property type="term" value="P:DNA replication"/>
    <property type="evidence" value="ECO:0007669"/>
    <property type="project" value="UniProtKB-KW"/>
</dbReference>
<gene>
    <name evidence="4" type="ORF">TCE0_018f04810</name>
</gene>
<dbReference type="GO" id="GO:0031390">
    <property type="term" value="C:Ctf18 RFC-like complex"/>
    <property type="evidence" value="ECO:0007669"/>
    <property type="project" value="InterPro"/>
</dbReference>
<evidence type="ECO:0000313" key="5">
    <source>
        <dbReference type="Proteomes" id="UP000053095"/>
    </source>
</evidence>
<feature type="region of interest" description="Disordered" evidence="3">
    <location>
        <begin position="372"/>
        <end position="408"/>
    </location>
</feature>
<evidence type="ECO:0000256" key="2">
    <source>
        <dbReference type="ARBA" id="ARBA00022705"/>
    </source>
</evidence>
<dbReference type="EMBL" id="DF933814">
    <property type="protein sequence ID" value="GAM36035.1"/>
    <property type="molecule type" value="Genomic_DNA"/>
</dbReference>
<name>A0A510NV01_TALPI</name>
<evidence type="ECO:0000313" key="4">
    <source>
        <dbReference type="EMBL" id="GAM36035.1"/>
    </source>
</evidence>
<protein>
    <submittedName>
        <fullName evidence="4">Sister chromatid cohesion protein</fullName>
    </submittedName>
</protein>